<evidence type="ECO:0000256" key="7">
    <source>
        <dbReference type="ARBA" id="ARBA00023242"/>
    </source>
</evidence>
<evidence type="ECO:0000256" key="2">
    <source>
        <dbReference type="ARBA" id="ARBA00022723"/>
    </source>
</evidence>
<feature type="compositionally biased region" description="Polar residues" evidence="8">
    <location>
        <begin position="23"/>
        <end position="43"/>
    </location>
</feature>
<dbReference type="VEuPathDB" id="FungiDB:BDEG_27207"/>
<dbReference type="GO" id="GO:0006355">
    <property type="term" value="P:regulation of DNA-templated transcription"/>
    <property type="evidence" value="ECO:0007669"/>
    <property type="project" value="UniProtKB-ARBA"/>
</dbReference>
<organism evidence="9 10">
    <name type="scientific">Batrachochytrium dendrobatidis (strain JEL423)</name>
    <dbReference type="NCBI Taxonomy" id="403673"/>
    <lineage>
        <taxon>Eukaryota</taxon>
        <taxon>Fungi</taxon>
        <taxon>Fungi incertae sedis</taxon>
        <taxon>Chytridiomycota</taxon>
        <taxon>Chytridiomycota incertae sedis</taxon>
        <taxon>Chytridiomycetes</taxon>
        <taxon>Rhizophydiales</taxon>
        <taxon>Rhizophydiales incertae sedis</taxon>
        <taxon>Batrachochytrium</taxon>
    </lineage>
</organism>
<evidence type="ECO:0000256" key="4">
    <source>
        <dbReference type="ARBA" id="ARBA00022771"/>
    </source>
</evidence>
<sequence length="145" mass="17217">MDEFDLSIFSQDQQQPIDQSSSGTSRQDQQRPMVQSASSNTVSNQVIRLSERYQRTLGNLKKRLVAFKEIREKKLKKYCDYEALRLEQWSALTRGEEISGSKYNPDTEKQLKKEYATARRKVWDLRKQLERFMKRRGLGFQDSDW</sequence>
<gene>
    <name evidence="9" type="ORF">BDEG_27207</name>
</gene>
<protein>
    <submittedName>
        <fullName evidence="9">Uncharacterized protein</fullName>
    </submittedName>
</protein>
<dbReference type="Proteomes" id="UP000077115">
    <property type="component" value="Unassembled WGS sequence"/>
</dbReference>
<evidence type="ECO:0000256" key="3">
    <source>
        <dbReference type="ARBA" id="ARBA00022737"/>
    </source>
</evidence>
<evidence type="ECO:0000256" key="8">
    <source>
        <dbReference type="SAM" id="MobiDB-lite"/>
    </source>
</evidence>
<evidence type="ECO:0000256" key="5">
    <source>
        <dbReference type="ARBA" id="ARBA00022833"/>
    </source>
</evidence>
<comment type="subcellular location">
    <subcellularLocation>
        <location evidence="1">Nucleus</location>
    </subcellularLocation>
</comment>
<keyword evidence="7" id="KW-0539">Nucleus</keyword>
<evidence type="ECO:0000313" key="10">
    <source>
        <dbReference type="Proteomes" id="UP000077115"/>
    </source>
</evidence>
<dbReference type="AlphaFoldDB" id="A0A177WW31"/>
<feature type="compositionally biased region" description="Low complexity" evidence="8">
    <location>
        <begin position="7"/>
        <end position="22"/>
    </location>
</feature>
<keyword evidence="4" id="KW-0863">Zinc-finger</keyword>
<dbReference type="PANTHER" id="PTHR24391:SF18">
    <property type="entry name" value="EG:115C2.6 PROTEIN"/>
    <property type="match status" value="1"/>
</dbReference>
<keyword evidence="2" id="KW-0479">Metal-binding</keyword>
<dbReference type="GO" id="GO:0005634">
    <property type="term" value="C:nucleus"/>
    <property type="evidence" value="ECO:0007669"/>
    <property type="project" value="UniProtKB-SubCell"/>
</dbReference>
<evidence type="ECO:0000256" key="6">
    <source>
        <dbReference type="ARBA" id="ARBA00023125"/>
    </source>
</evidence>
<dbReference type="EMBL" id="DS022311">
    <property type="protein sequence ID" value="OAJ43894.1"/>
    <property type="molecule type" value="Genomic_DNA"/>
</dbReference>
<evidence type="ECO:0000256" key="1">
    <source>
        <dbReference type="ARBA" id="ARBA00004123"/>
    </source>
</evidence>
<reference evidence="9 10" key="2">
    <citation type="submission" date="2016-05" db="EMBL/GenBank/DDBJ databases">
        <title>Lineage-specific infection strategies underlie the spectrum of fungal disease in amphibians.</title>
        <authorList>
            <person name="Cuomo C.A."/>
            <person name="Farrer R.A."/>
            <person name="James T."/>
            <person name="Longcore J."/>
            <person name="Birren B."/>
        </authorList>
    </citation>
    <scope>NUCLEOTIDE SEQUENCE [LARGE SCALE GENOMIC DNA]</scope>
    <source>
        <strain evidence="9 10">JEL423</strain>
    </source>
</reference>
<dbReference type="GO" id="GO:0008270">
    <property type="term" value="F:zinc ion binding"/>
    <property type="evidence" value="ECO:0007669"/>
    <property type="project" value="UniProtKB-KW"/>
</dbReference>
<accession>A0A177WW31</accession>
<dbReference type="PANTHER" id="PTHR24391">
    <property type="entry name" value="HISTONE H4 TRANSCRIPTION FACTOR-RELATED"/>
    <property type="match status" value="1"/>
</dbReference>
<dbReference type="GO" id="GO:0003677">
    <property type="term" value="F:DNA binding"/>
    <property type="evidence" value="ECO:0007669"/>
    <property type="project" value="UniProtKB-KW"/>
</dbReference>
<reference evidence="9 10" key="1">
    <citation type="submission" date="2006-10" db="EMBL/GenBank/DDBJ databases">
        <title>The Genome Sequence of Batrachochytrium dendrobatidis JEL423.</title>
        <authorList>
            <consortium name="The Broad Institute Genome Sequencing Platform"/>
            <person name="Birren B."/>
            <person name="Lander E."/>
            <person name="Galagan J."/>
            <person name="Cuomo C."/>
            <person name="Devon K."/>
            <person name="Jaffe D."/>
            <person name="Butler J."/>
            <person name="Alvarez P."/>
            <person name="Gnerre S."/>
            <person name="Grabherr M."/>
            <person name="Kleber M."/>
            <person name="Mauceli E."/>
            <person name="Brockman W."/>
            <person name="Young S."/>
            <person name="LaButti K."/>
            <person name="Sykes S."/>
            <person name="DeCaprio D."/>
            <person name="Crawford M."/>
            <person name="Koehrsen M."/>
            <person name="Engels R."/>
            <person name="Montgomery P."/>
            <person name="Pearson M."/>
            <person name="Howarth C."/>
            <person name="Larson L."/>
            <person name="White J."/>
            <person name="O'Leary S."/>
            <person name="Kodira C."/>
            <person name="Zeng Q."/>
            <person name="Yandava C."/>
            <person name="Alvarado L."/>
            <person name="Longcore J."/>
            <person name="James T."/>
        </authorList>
    </citation>
    <scope>NUCLEOTIDE SEQUENCE [LARGE SCALE GENOMIC DNA]</scope>
    <source>
        <strain evidence="9 10">JEL423</strain>
    </source>
</reference>
<name>A0A177WW31_BATDL</name>
<proteinExistence type="predicted"/>
<keyword evidence="5" id="KW-0862">Zinc</keyword>
<feature type="region of interest" description="Disordered" evidence="8">
    <location>
        <begin position="1"/>
        <end position="43"/>
    </location>
</feature>
<keyword evidence="3" id="KW-0677">Repeat</keyword>
<dbReference type="InterPro" id="IPR051574">
    <property type="entry name" value="ZnF_E-box_Homeobox"/>
</dbReference>
<evidence type="ECO:0000313" key="9">
    <source>
        <dbReference type="EMBL" id="OAJ43894.1"/>
    </source>
</evidence>
<keyword evidence="6" id="KW-0238">DNA-binding</keyword>